<evidence type="ECO:0000313" key="4">
    <source>
        <dbReference type="EMBL" id="HFK95763.1"/>
    </source>
</evidence>
<dbReference type="GO" id="GO:0005829">
    <property type="term" value="C:cytosol"/>
    <property type="evidence" value="ECO:0007669"/>
    <property type="project" value="TreeGrafter"/>
</dbReference>
<dbReference type="GO" id="GO:0006396">
    <property type="term" value="P:RNA processing"/>
    <property type="evidence" value="ECO:0007669"/>
    <property type="project" value="InterPro"/>
</dbReference>
<dbReference type="Pfam" id="PF00588">
    <property type="entry name" value="SpoU_methylase"/>
    <property type="match status" value="1"/>
</dbReference>
<dbReference type="SUPFAM" id="SSF55315">
    <property type="entry name" value="L30e-like"/>
    <property type="match status" value="1"/>
</dbReference>
<proteinExistence type="predicted"/>
<accession>A0A831ZZF8</accession>
<dbReference type="InterPro" id="IPR029026">
    <property type="entry name" value="tRNA_m1G_MTases_N"/>
</dbReference>
<keyword evidence="2 4" id="KW-0808">Transferase</keyword>
<dbReference type="InterPro" id="IPR001537">
    <property type="entry name" value="SpoU_MeTrfase"/>
</dbReference>
<dbReference type="GO" id="GO:0032259">
    <property type="term" value="P:methylation"/>
    <property type="evidence" value="ECO:0007669"/>
    <property type="project" value="UniProtKB-KW"/>
</dbReference>
<keyword evidence="1 4" id="KW-0489">Methyltransferase</keyword>
<protein>
    <submittedName>
        <fullName evidence="4">23S rRNA (Guanosine(2251)-2'-O)-methyltransferase RlmB</fullName>
    </submittedName>
</protein>
<sequence length="273" mass="29686">MPKEPSKDRRRGPRTGRDAEAEGLWIYGVNPVMECLRADPRTITEILCCRDDPRSRAVLALAHEHGIPTVPVLRQSLSERFGHDRHQGIAARLGSFRYEALESLLARPDPAGLPILLLDCLQDPQNLGAILRTACFLGARAVVLPKDRSVQVTGAAFKASAGALAHLPVVQVTNLVRAMERIKGHGYWIVGLDLEGRQSLYELSYTMPVALAVGNEATGLRPLVKRNCDFLVKIPGTGPVQSLNAAAATAVALAEIRRQQAAAPPRPQKNPRQ</sequence>
<dbReference type="SMART" id="SM00967">
    <property type="entry name" value="SpoU_sub_bind"/>
    <property type="match status" value="1"/>
</dbReference>
<dbReference type="InterPro" id="IPR029028">
    <property type="entry name" value="Alpha/beta_knot_MTases"/>
</dbReference>
<reference evidence="4" key="1">
    <citation type="journal article" date="2020" name="mSystems">
        <title>Genome- and Community-Level Interaction Insights into Carbon Utilization and Element Cycling Functions of Hydrothermarchaeota in Hydrothermal Sediment.</title>
        <authorList>
            <person name="Zhou Z."/>
            <person name="Liu Y."/>
            <person name="Xu W."/>
            <person name="Pan J."/>
            <person name="Luo Z.H."/>
            <person name="Li M."/>
        </authorList>
    </citation>
    <scope>NUCLEOTIDE SEQUENCE [LARGE SCALE GENOMIC DNA]</scope>
    <source>
        <strain evidence="4">SpSt-456</strain>
    </source>
</reference>
<gene>
    <name evidence="4" type="primary">rlmB</name>
    <name evidence="4" type="ORF">ENS06_00380</name>
</gene>
<dbReference type="SUPFAM" id="SSF75217">
    <property type="entry name" value="alpha/beta knot"/>
    <property type="match status" value="1"/>
</dbReference>
<comment type="caution">
    <text evidence="4">The sequence shown here is derived from an EMBL/GenBank/DDBJ whole genome shotgun (WGS) entry which is preliminary data.</text>
</comment>
<dbReference type="Gene3D" id="3.30.1330.30">
    <property type="match status" value="1"/>
</dbReference>
<dbReference type="CDD" id="cd18103">
    <property type="entry name" value="SpoU-like_RlmB"/>
    <property type="match status" value="1"/>
</dbReference>
<name>A0A831ZZF8_9BACT</name>
<dbReference type="PANTHER" id="PTHR46429:SF1">
    <property type="entry name" value="23S RRNA (GUANOSINE-2'-O-)-METHYLTRANSFERASE RLMB"/>
    <property type="match status" value="1"/>
</dbReference>
<dbReference type="AlphaFoldDB" id="A0A831ZZF8"/>
<evidence type="ECO:0000256" key="2">
    <source>
        <dbReference type="ARBA" id="ARBA00022679"/>
    </source>
</evidence>
<feature type="domain" description="RNA 2-O ribose methyltransferase substrate binding" evidence="3">
    <location>
        <begin position="25"/>
        <end position="99"/>
    </location>
</feature>
<dbReference type="PANTHER" id="PTHR46429">
    <property type="entry name" value="23S RRNA (GUANOSINE-2'-O-)-METHYLTRANSFERASE RLMB"/>
    <property type="match status" value="1"/>
</dbReference>
<dbReference type="Gene3D" id="3.40.1280.10">
    <property type="match status" value="1"/>
</dbReference>
<dbReference type="EMBL" id="DSTK01000004">
    <property type="protein sequence ID" value="HFK95763.1"/>
    <property type="molecule type" value="Genomic_DNA"/>
</dbReference>
<dbReference type="NCBIfam" id="TIGR00186">
    <property type="entry name" value="rRNA_methyl_3"/>
    <property type="match status" value="1"/>
</dbReference>
<evidence type="ECO:0000259" key="3">
    <source>
        <dbReference type="SMART" id="SM00967"/>
    </source>
</evidence>
<organism evidence="4">
    <name type="scientific">Desulfacinum infernum</name>
    <dbReference type="NCBI Taxonomy" id="35837"/>
    <lineage>
        <taxon>Bacteria</taxon>
        <taxon>Pseudomonadati</taxon>
        <taxon>Thermodesulfobacteriota</taxon>
        <taxon>Syntrophobacteria</taxon>
        <taxon>Syntrophobacterales</taxon>
        <taxon>Syntrophobacteraceae</taxon>
        <taxon>Desulfacinum</taxon>
    </lineage>
</organism>
<dbReference type="GO" id="GO:0003723">
    <property type="term" value="F:RNA binding"/>
    <property type="evidence" value="ECO:0007669"/>
    <property type="project" value="InterPro"/>
</dbReference>
<dbReference type="Pfam" id="PF08032">
    <property type="entry name" value="SpoU_sub_bind"/>
    <property type="match status" value="1"/>
</dbReference>
<dbReference type="InterPro" id="IPR029064">
    <property type="entry name" value="Ribosomal_eL30-like_sf"/>
</dbReference>
<dbReference type="InterPro" id="IPR013123">
    <property type="entry name" value="SpoU_subst-bd"/>
</dbReference>
<evidence type="ECO:0000256" key="1">
    <source>
        <dbReference type="ARBA" id="ARBA00022603"/>
    </source>
</evidence>
<dbReference type="InterPro" id="IPR004441">
    <property type="entry name" value="rRNA_MeTrfase_TrmH"/>
</dbReference>
<dbReference type="GO" id="GO:0008173">
    <property type="term" value="F:RNA methyltransferase activity"/>
    <property type="evidence" value="ECO:0007669"/>
    <property type="project" value="InterPro"/>
</dbReference>